<dbReference type="FunFam" id="1.25.40.190:FF:000003">
    <property type="entry name" value="Actin-related protein 2/3 complex subunit 5"/>
    <property type="match status" value="1"/>
</dbReference>
<reference evidence="7" key="3">
    <citation type="submission" date="2020-01" db="EMBL/GenBank/DDBJ databases">
        <authorList>
            <person name="Korhonen P.K.K."/>
            <person name="Guangxu M.G."/>
            <person name="Wang T.W."/>
            <person name="Stroehlein A.J.S."/>
            <person name="Young N.D."/>
            <person name="Ang C.-S.A."/>
            <person name="Fernando D.W.F."/>
            <person name="Lu H.L."/>
            <person name="Taylor S.T."/>
            <person name="Ehtesham M.E.M."/>
            <person name="Najaraj S.H.N."/>
            <person name="Harsha G.H.G."/>
            <person name="Madugundu A.M."/>
            <person name="Renuse S.R."/>
            <person name="Holt D.H."/>
            <person name="Pandey A.P."/>
            <person name="Papenfuss A.P."/>
            <person name="Gasser R.B.G."/>
            <person name="Fischer K.F."/>
        </authorList>
    </citation>
    <scope>NUCLEOTIDE SEQUENCE</scope>
    <source>
        <strain evidence="7">SSS_KF_BRIS2020</strain>
    </source>
</reference>
<evidence type="ECO:0000313" key="7">
    <source>
        <dbReference type="EMBL" id="KAF7490205.1"/>
    </source>
</evidence>
<evidence type="ECO:0000313" key="9">
    <source>
        <dbReference type="EnsemblMetazoa" id="KAF7490205.1"/>
    </source>
</evidence>
<comment type="subcellular location">
    <subcellularLocation>
        <location evidence="1">Cytoplasm</location>
        <location evidence="1">Cytoskeleton</location>
    </subcellularLocation>
</comment>
<protein>
    <recommendedName>
        <fullName evidence="6">Actin-related protein 2/3 complex subunit 5</fullName>
    </recommendedName>
</protein>
<evidence type="ECO:0000313" key="8">
    <source>
        <dbReference type="EMBL" id="KPM03192.1"/>
    </source>
</evidence>
<reference evidence="8 11" key="1">
    <citation type="journal article" date="2015" name="Parasit. Vectors">
        <title>Draft genome of the scabies mite.</title>
        <authorList>
            <person name="Rider S.D.Jr."/>
            <person name="Morgan M.S."/>
            <person name="Arlian L.G."/>
        </authorList>
    </citation>
    <scope>NUCLEOTIDE SEQUENCE [LARGE SCALE GENOMIC DNA]</scope>
    <source>
        <strain evidence="8">Arlian Lab</strain>
    </source>
</reference>
<evidence type="ECO:0000313" key="10">
    <source>
        <dbReference type="Proteomes" id="UP000070412"/>
    </source>
</evidence>
<comment type="function">
    <text evidence="6">Functions as component of the Arp2/3 complex which is involved in regulation of actin polymerization and together with an activating nucleation-promoting factor (NPF) mediates the formation of branched actin networks. Arp2/3 complex plays a critical role in the control of cell morphogenesis via the modulation of cell polarity development.</text>
</comment>
<keyword evidence="10" id="KW-1185">Reference proteome</keyword>
<reference evidence="9" key="4">
    <citation type="submission" date="2022-06" db="UniProtKB">
        <authorList>
            <consortium name="EnsemblMetazoa"/>
        </authorList>
    </citation>
    <scope>IDENTIFICATION</scope>
</reference>
<organism evidence="8 11">
    <name type="scientific">Sarcoptes scabiei</name>
    <name type="common">Itch mite</name>
    <name type="synonym">Acarus scabiei</name>
    <dbReference type="NCBI Taxonomy" id="52283"/>
    <lineage>
        <taxon>Eukaryota</taxon>
        <taxon>Metazoa</taxon>
        <taxon>Ecdysozoa</taxon>
        <taxon>Arthropoda</taxon>
        <taxon>Chelicerata</taxon>
        <taxon>Arachnida</taxon>
        <taxon>Acari</taxon>
        <taxon>Acariformes</taxon>
        <taxon>Sarcoptiformes</taxon>
        <taxon>Astigmata</taxon>
        <taxon>Psoroptidia</taxon>
        <taxon>Sarcoptoidea</taxon>
        <taxon>Sarcoptidae</taxon>
        <taxon>Sarcoptinae</taxon>
        <taxon>Sarcoptes</taxon>
    </lineage>
</organism>
<name>A0A131ZWI0_SARSC</name>
<dbReference type="Pfam" id="PF04699">
    <property type="entry name" value="P16-Arc"/>
    <property type="match status" value="1"/>
</dbReference>
<dbReference type="OMA" id="GMGCIMR"/>
<evidence type="ECO:0000313" key="11">
    <source>
        <dbReference type="Proteomes" id="UP000616769"/>
    </source>
</evidence>
<keyword evidence="4 6" id="KW-0206">Cytoskeleton</keyword>
<dbReference type="PIRSF" id="PIRSF039096">
    <property type="entry name" value="p16-ARC"/>
    <property type="match status" value="1"/>
</dbReference>
<dbReference type="EMBL" id="JXLN01004395">
    <property type="protein sequence ID" value="KPM03192.1"/>
    <property type="molecule type" value="Genomic_DNA"/>
</dbReference>
<dbReference type="EnsemblMetazoa" id="SSS_9178s_mrna">
    <property type="protein sequence ID" value="KAF7490205.1"/>
    <property type="gene ID" value="SSS_9178"/>
</dbReference>
<proteinExistence type="inferred from homology"/>
<dbReference type="OrthoDB" id="429520at2759"/>
<gene>
    <name evidence="8" type="ORF">QR98_0016220</name>
    <name evidence="7" type="ORF">SSS_9178</name>
</gene>
<dbReference type="GO" id="GO:0005885">
    <property type="term" value="C:Arp2/3 protein complex"/>
    <property type="evidence" value="ECO:0007669"/>
    <property type="project" value="InterPro"/>
</dbReference>
<evidence type="ECO:0000256" key="5">
    <source>
        <dbReference type="ARBA" id="ARBA00060329"/>
    </source>
</evidence>
<reference evidence="10" key="2">
    <citation type="journal article" date="2020" name="PLoS Negl. Trop. Dis.">
        <title>High-quality nuclear genome for Sarcoptes scabiei-A critical resource for a neglected parasite.</title>
        <authorList>
            <person name="Korhonen P.K."/>
            <person name="Gasser R.B."/>
            <person name="Ma G."/>
            <person name="Wang T."/>
            <person name="Stroehlein A.J."/>
            <person name="Young N.D."/>
            <person name="Ang C.S."/>
            <person name="Fernando D.D."/>
            <person name="Lu H.C."/>
            <person name="Taylor S."/>
            <person name="Reynolds S.L."/>
            <person name="Mofiz E."/>
            <person name="Najaraj S.H."/>
            <person name="Gowda H."/>
            <person name="Madugundu A."/>
            <person name="Renuse S."/>
            <person name="Holt D."/>
            <person name="Pandey A."/>
            <person name="Papenfuss A.T."/>
            <person name="Fischer K."/>
        </authorList>
    </citation>
    <scope>NUCLEOTIDE SEQUENCE [LARGE SCALE GENOMIC DNA]</scope>
</reference>
<dbReference type="EMBL" id="WVUK01000062">
    <property type="protein sequence ID" value="KAF7490205.1"/>
    <property type="molecule type" value="Genomic_DNA"/>
</dbReference>
<dbReference type="GO" id="GO:0034314">
    <property type="term" value="P:Arp2/3 complex-mediated actin nucleation"/>
    <property type="evidence" value="ECO:0007669"/>
    <property type="project" value="InterPro"/>
</dbReference>
<evidence type="ECO:0000256" key="6">
    <source>
        <dbReference type="RuleBase" id="RU004301"/>
    </source>
</evidence>
<dbReference type="InterPro" id="IPR006789">
    <property type="entry name" value="ARPC5"/>
</dbReference>
<evidence type="ECO:0000256" key="1">
    <source>
        <dbReference type="ARBA" id="ARBA00004245"/>
    </source>
</evidence>
<dbReference type="VEuPathDB" id="VectorBase:SSCA008429"/>
<dbReference type="InterPro" id="IPR036743">
    <property type="entry name" value="ARPC5_sf"/>
</dbReference>
<evidence type="ECO:0000256" key="3">
    <source>
        <dbReference type="ARBA" id="ARBA00022490"/>
    </source>
</evidence>
<sequence>MAKNTISSQFRKIDVDQFGEDVFKEEDQGETSSPGSLTLDEKEIINLLNSGRQKDALKLVLNSAPIGSKSQFLRDANFNLVLKVLLSIKISEIEAIVQELNFDENDILMKYIYRGFEVPSDNSSAHLLVWHDRSFAKGGAGSIIRVLTDRKRI</sequence>
<dbReference type="GO" id="GO:0030833">
    <property type="term" value="P:regulation of actin filament polymerization"/>
    <property type="evidence" value="ECO:0007669"/>
    <property type="project" value="InterPro"/>
</dbReference>
<keyword evidence="3" id="KW-0963">Cytoplasm</keyword>
<accession>A0A131ZWI0</accession>
<evidence type="ECO:0000256" key="2">
    <source>
        <dbReference type="ARBA" id="ARBA00006084"/>
    </source>
</evidence>
<comment type="function">
    <text evidence="5">Functions as a component of the Arp2/3 complex which is involved in regulation of actin polymerization and together with an activating nucleation-promoting factor (NPF) mediates the formation of branched actin networks.</text>
</comment>
<dbReference type="Proteomes" id="UP000070412">
    <property type="component" value="Unassembled WGS sequence"/>
</dbReference>
<dbReference type="SUPFAM" id="SSF69103">
    <property type="entry name" value="Arp2/3 complex 16 kDa subunit ARPC5"/>
    <property type="match status" value="1"/>
</dbReference>
<comment type="similarity">
    <text evidence="2 6">Belongs to the ARPC5 family.</text>
</comment>
<dbReference type="Proteomes" id="UP000616769">
    <property type="component" value="Unassembled WGS sequence"/>
</dbReference>
<dbReference type="Gene3D" id="1.25.40.190">
    <property type="entry name" value="Actin-related protein 2/3 complex subunit 5"/>
    <property type="match status" value="1"/>
</dbReference>
<dbReference type="AlphaFoldDB" id="A0A131ZWI0"/>
<dbReference type="PANTHER" id="PTHR12644">
    <property type="entry name" value="ARP2/3 COMPLEX 16 KD SUBUNIT P16-ARC"/>
    <property type="match status" value="1"/>
</dbReference>
<evidence type="ECO:0000256" key="4">
    <source>
        <dbReference type="ARBA" id="ARBA00023212"/>
    </source>
</evidence>